<evidence type="ECO:0000313" key="1">
    <source>
        <dbReference type="EMBL" id="AIC30021.1"/>
    </source>
</evidence>
<dbReference type="HOGENOM" id="CLU_1348012_0_0_5"/>
<reference evidence="1 2" key="1">
    <citation type="submission" date="2013-12" db="EMBL/GenBank/DDBJ databases">
        <title>Complete genome sequence of Rhizobium etli bv. mimosae IE4771.</title>
        <authorList>
            <person name="Bustos P."/>
            <person name="Santamaria R.I."/>
            <person name="Lozano L."/>
            <person name="Ormeno-Orrillo E."/>
            <person name="Rogel M.A."/>
            <person name="Romero D."/>
            <person name="Cevallos M.A."/>
            <person name="Martinez-Romero E."/>
            <person name="Gonzalez V."/>
        </authorList>
    </citation>
    <scope>NUCLEOTIDE SEQUENCE [LARGE SCALE GENOMIC DNA]</scope>
    <source>
        <strain evidence="1 2">IE4771</strain>
        <plasmid evidence="2">Plasmid pRetIE4771b</plasmid>
    </source>
</reference>
<sequence>MAPRIYGAPAARWDGIEEPSPCTGNRSGARCTQEATYRHRRGGCTAPGCKRPSSTRVPPSLVLRHAPMLSIIAEDTILIVFKNGSTGRTQCGSQVCRKSGGVGSVAGKEPPQMRSVVRILPLKEIYNELSIGEVRKYSPWLTVNMLRSVTDPDVSDIRQTFAQHVSYVVLHRRQLVRQAPLQYTSMNLLIMGEINEREVDRLD</sequence>
<keyword evidence="1" id="KW-0614">Plasmid</keyword>
<geneLocation type="plasmid" evidence="1 2">
    <name>pRetIE4771b</name>
</geneLocation>
<evidence type="ECO:0000313" key="2">
    <source>
        <dbReference type="Proteomes" id="UP000027180"/>
    </source>
</evidence>
<dbReference type="Proteomes" id="UP000027180">
    <property type="component" value="Plasmid pRetIE4771b"/>
</dbReference>
<dbReference type="KEGG" id="rei:IE4771_PB00293"/>
<name>A0A060IEA9_RHIET</name>
<dbReference type="EMBL" id="CP006988">
    <property type="protein sequence ID" value="AIC30021.1"/>
    <property type="molecule type" value="Genomic_DNA"/>
</dbReference>
<protein>
    <submittedName>
        <fullName evidence="1">Uncharacterized protein</fullName>
    </submittedName>
</protein>
<organism evidence="1 2">
    <name type="scientific">Rhizobium etli bv. mimosae str. IE4771</name>
    <dbReference type="NCBI Taxonomy" id="1432050"/>
    <lineage>
        <taxon>Bacteria</taxon>
        <taxon>Pseudomonadati</taxon>
        <taxon>Pseudomonadota</taxon>
        <taxon>Alphaproteobacteria</taxon>
        <taxon>Hyphomicrobiales</taxon>
        <taxon>Rhizobiaceae</taxon>
        <taxon>Rhizobium/Agrobacterium group</taxon>
        <taxon>Rhizobium</taxon>
    </lineage>
</organism>
<dbReference type="AlphaFoldDB" id="A0A060IEA9"/>
<gene>
    <name evidence="1" type="ORF">IE4771_PB00293</name>
</gene>
<accession>A0A060IEA9</accession>
<proteinExistence type="predicted"/>